<dbReference type="EMBL" id="JAENHM010000004">
    <property type="protein sequence ID" value="MBK1836046.1"/>
    <property type="molecule type" value="Genomic_DNA"/>
</dbReference>
<dbReference type="InterPro" id="IPR050683">
    <property type="entry name" value="Bact_Polysacc_Export_ATP-bd"/>
</dbReference>
<evidence type="ECO:0000313" key="6">
    <source>
        <dbReference type="EMBL" id="MBK1836046.1"/>
    </source>
</evidence>
<evidence type="ECO:0000256" key="4">
    <source>
        <dbReference type="ARBA" id="ARBA00022840"/>
    </source>
</evidence>
<accession>A0ABS1EY05</accession>
<dbReference type="InterPro" id="IPR003439">
    <property type="entry name" value="ABC_transporter-like_ATP-bd"/>
</dbReference>
<gene>
    <name evidence="6" type="ORF">JHL17_01360</name>
</gene>
<evidence type="ECO:0000256" key="1">
    <source>
        <dbReference type="ARBA" id="ARBA00005417"/>
    </source>
</evidence>
<keyword evidence="3" id="KW-0547">Nucleotide-binding</keyword>
<dbReference type="Pfam" id="PF00005">
    <property type="entry name" value="ABC_tran"/>
    <property type="match status" value="1"/>
</dbReference>
<dbReference type="PANTHER" id="PTHR46743">
    <property type="entry name" value="TEICHOIC ACIDS EXPORT ATP-BINDING PROTEIN TAGH"/>
    <property type="match status" value="1"/>
</dbReference>
<dbReference type="CDD" id="cd10147">
    <property type="entry name" value="Wzt_C-like"/>
    <property type="match status" value="1"/>
</dbReference>
<evidence type="ECO:0000313" key="7">
    <source>
        <dbReference type="Proteomes" id="UP000652760"/>
    </source>
</evidence>
<keyword evidence="7" id="KW-1185">Reference proteome</keyword>
<dbReference type="Pfam" id="PF14524">
    <property type="entry name" value="Wzt_C"/>
    <property type="match status" value="1"/>
</dbReference>
<proteinExistence type="inferred from homology"/>
<dbReference type="InterPro" id="IPR015860">
    <property type="entry name" value="ABC_transpr_TagH-like"/>
</dbReference>
<comment type="caution">
    <text evidence="6">The sequence shown here is derived from an EMBL/GenBank/DDBJ whole genome shotgun (WGS) entry which is preliminary data.</text>
</comment>
<dbReference type="GO" id="GO:0005524">
    <property type="term" value="F:ATP binding"/>
    <property type="evidence" value="ECO:0007669"/>
    <property type="project" value="UniProtKB-KW"/>
</dbReference>
<dbReference type="RefSeq" id="WP_200190261.1">
    <property type="nucleotide sequence ID" value="NZ_JAENHM010000004.1"/>
</dbReference>
<dbReference type="InterPro" id="IPR029439">
    <property type="entry name" value="Wzt_C"/>
</dbReference>
<dbReference type="InterPro" id="IPR003593">
    <property type="entry name" value="AAA+_ATPase"/>
</dbReference>
<comment type="similarity">
    <text evidence="1">Belongs to the ABC transporter superfamily.</text>
</comment>
<feature type="domain" description="ABC transporter" evidence="5">
    <location>
        <begin position="38"/>
        <end position="261"/>
    </location>
</feature>
<keyword evidence="4 6" id="KW-0067">ATP-binding</keyword>
<evidence type="ECO:0000256" key="2">
    <source>
        <dbReference type="ARBA" id="ARBA00022448"/>
    </source>
</evidence>
<dbReference type="PANTHER" id="PTHR46743:SF2">
    <property type="entry name" value="TEICHOIC ACIDS EXPORT ATP-BINDING PROTEIN TAGH"/>
    <property type="match status" value="1"/>
</dbReference>
<dbReference type="SMART" id="SM00382">
    <property type="entry name" value="AAA"/>
    <property type="match status" value="1"/>
</dbReference>
<dbReference type="Proteomes" id="UP000652760">
    <property type="component" value="Unassembled WGS sequence"/>
</dbReference>
<organism evidence="6 7">
    <name type="scientific">Azospirillum endophyticum</name>
    <dbReference type="NCBI Taxonomy" id="2800326"/>
    <lineage>
        <taxon>Bacteria</taxon>
        <taxon>Pseudomonadati</taxon>
        <taxon>Pseudomonadota</taxon>
        <taxon>Alphaproteobacteria</taxon>
        <taxon>Rhodospirillales</taxon>
        <taxon>Azospirillaceae</taxon>
        <taxon>Azospirillum</taxon>
    </lineage>
</organism>
<evidence type="ECO:0000256" key="3">
    <source>
        <dbReference type="ARBA" id="ARBA00022741"/>
    </source>
</evidence>
<dbReference type="PROSITE" id="PS50893">
    <property type="entry name" value="ABC_TRANSPORTER_2"/>
    <property type="match status" value="1"/>
</dbReference>
<evidence type="ECO:0000259" key="5">
    <source>
        <dbReference type="PROSITE" id="PS50893"/>
    </source>
</evidence>
<dbReference type="SUPFAM" id="SSF52540">
    <property type="entry name" value="P-loop containing nucleoside triphosphate hydrolases"/>
    <property type="match status" value="1"/>
</dbReference>
<dbReference type="InterPro" id="IPR027417">
    <property type="entry name" value="P-loop_NTPase"/>
</dbReference>
<name>A0ABS1EY05_9PROT</name>
<dbReference type="Gene3D" id="2.70.50.60">
    <property type="entry name" value="abc- transporter (atp binding component) like domain"/>
    <property type="match status" value="1"/>
</dbReference>
<keyword evidence="2" id="KW-0813">Transport</keyword>
<protein>
    <submittedName>
        <fullName evidence="6">ABC transporter ATP-binding protein</fullName>
    </submittedName>
</protein>
<reference evidence="7" key="1">
    <citation type="submission" date="2021-01" db="EMBL/GenBank/DDBJ databases">
        <title>Genome public.</title>
        <authorList>
            <person name="Liu C."/>
            <person name="Sun Q."/>
        </authorList>
    </citation>
    <scope>NUCLEOTIDE SEQUENCE [LARGE SCALE GENOMIC DNA]</scope>
    <source>
        <strain evidence="7">YIM B02556</strain>
    </source>
</reference>
<sequence>MSSETATPAAASPAADTPVVIRAEGLGKAYAIFKRPQDRLKQMLVRGRRKYYDEYWALRGVDLEVRRGETVGLIGRNGSGKSTFLQLLCGTLTPTSGRIVVDGRIAALLELGAGFNPEFTGRENVYLAASVLGLSNEQIAERYDSIAEFAGIGDFIEQPVKLYSSGMYARLAFAVAAHVDADIMIVDEILAVGDASFTQKCMRFIHRFKERGTLFFVSHDTGQVVNLCDRVVWLDNGSVRAIGPAKEVCHDYLAALYSDQDTSRGFRIGGARQALPQAKREEPVEDARAELLKGSQHRNAIEIFDFNPDAPWFGERGASITSVRLLDGSHAPLSTLEGGEEIVLEVICHTEKEVFQPIVGFYVRDRLGQNLFGDNTHLTYQLTPLRIAAGQNFTARFRFQMPYLPSGDFSITVALAEGTQNDHVQHHWIEDALFFKVHSSHVVQGLVGIPMLDIAIDGAVAGNGAGNGVGDAKQAGPA</sequence>
<dbReference type="CDD" id="cd03220">
    <property type="entry name" value="ABC_KpsT_Wzt"/>
    <property type="match status" value="1"/>
</dbReference>
<dbReference type="Gene3D" id="3.40.50.300">
    <property type="entry name" value="P-loop containing nucleotide triphosphate hydrolases"/>
    <property type="match status" value="1"/>
</dbReference>